<organism evidence="2 3">
    <name type="scientific">Lederbergia citrea</name>
    <dbReference type="NCBI Taxonomy" id="2833581"/>
    <lineage>
        <taxon>Bacteria</taxon>
        <taxon>Bacillati</taxon>
        <taxon>Bacillota</taxon>
        <taxon>Bacilli</taxon>
        <taxon>Bacillales</taxon>
        <taxon>Bacillaceae</taxon>
        <taxon>Lederbergia</taxon>
    </lineage>
</organism>
<dbReference type="RefSeq" id="WP_213096826.1">
    <property type="nucleotide sequence ID" value="NZ_JAGYPN010000001.1"/>
</dbReference>
<dbReference type="Proteomes" id="UP000676456">
    <property type="component" value="Unassembled WGS sequence"/>
</dbReference>
<feature type="transmembrane region" description="Helical" evidence="1">
    <location>
        <begin position="38"/>
        <end position="60"/>
    </location>
</feature>
<comment type="caution">
    <text evidence="2">The sequence shown here is derived from an EMBL/GenBank/DDBJ whole genome shotgun (WGS) entry which is preliminary data.</text>
</comment>
<evidence type="ECO:0000313" key="2">
    <source>
        <dbReference type="EMBL" id="MBS4221834.1"/>
    </source>
</evidence>
<evidence type="ECO:0000313" key="3">
    <source>
        <dbReference type="Proteomes" id="UP000676456"/>
    </source>
</evidence>
<dbReference type="AlphaFoldDB" id="A0A942Z2U1"/>
<dbReference type="EMBL" id="JAGYPN010000001">
    <property type="protein sequence ID" value="MBS4221834.1"/>
    <property type="molecule type" value="Genomic_DNA"/>
</dbReference>
<keyword evidence="1" id="KW-0472">Membrane</keyword>
<keyword evidence="3" id="KW-1185">Reference proteome</keyword>
<proteinExistence type="predicted"/>
<protein>
    <submittedName>
        <fullName evidence="2">Uncharacterized protein</fullName>
    </submittedName>
</protein>
<name>A0A942Z2U1_9BACI</name>
<sequence length="68" mass="7203">MSDNKILLYLASILAGFAILRLTLIGATAAILGVLVSVLQIIAVIVIVLFAGAIILKGLISLLRRFIK</sequence>
<feature type="transmembrane region" description="Helical" evidence="1">
    <location>
        <begin position="7"/>
        <end position="32"/>
    </location>
</feature>
<keyword evidence="1" id="KW-0812">Transmembrane</keyword>
<accession>A0A942Z2U1</accession>
<gene>
    <name evidence="2" type="ORF">KHA91_03565</name>
</gene>
<evidence type="ECO:0000256" key="1">
    <source>
        <dbReference type="SAM" id="Phobius"/>
    </source>
</evidence>
<keyword evidence="1" id="KW-1133">Transmembrane helix</keyword>
<reference evidence="2 3" key="1">
    <citation type="submission" date="2021-05" db="EMBL/GenBank/DDBJ databases">
        <title>Novel Bacillus species.</title>
        <authorList>
            <person name="Liu G."/>
        </authorList>
    </citation>
    <scope>NUCLEOTIDE SEQUENCE [LARGE SCALE GENOMIC DNA]</scope>
    <source>
        <strain evidence="2 3">FJAT-49682</strain>
    </source>
</reference>